<dbReference type="Proteomes" id="UP000502502">
    <property type="component" value="Chromosome"/>
</dbReference>
<dbReference type="Pfam" id="PF07370">
    <property type="entry name" value="DUF1489"/>
    <property type="match status" value="1"/>
</dbReference>
<dbReference type="AlphaFoldDB" id="A0A6G7ZL99"/>
<gene>
    <name evidence="1" type="ORF">G7078_02055</name>
</gene>
<keyword evidence="2" id="KW-1185">Reference proteome</keyword>
<accession>A0A6G7ZL99</accession>
<evidence type="ECO:0000313" key="1">
    <source>
        <dbReference type="EMBL" id="QIL01690.1"/>
    </source>
</evidence>
<evidence type="ECO:0000313" key="2">
    <source>
        <dbReference type="Proteomes" id="UP000502502"/>
    </source>
</evidence>
<proteinExistence type="predicted"/>
<name>A0A6G7ZL99_9SPHN</name>
<dbReference type="KEGG" id="ssin:G7078_02055"/>
<sequence>MPAVGLTKVAFGCRDFDALAARIALRAEGGELRIATRYRPKRADEVIGGGLHWIVKHRLVGSNQILRFDDREDGRVDIVCAAALVRLTPTQCRAHQGWRYYERGDEKDVGEEVSGVGLLPPRLYGKLAALALV</sequence>
<reference evidence="1 2" key="1">
    <citation type="submission" date="2020-03" db="EMBL/GenBank/DDBJ databases">
        <title>Sphingomonas sp. nov., isolated from fish.</title>
        <authorList>
            <person name="Hyun D.-W."/>
            <person name="Bae J.-W."/>
        </authorList>
    </citation>
    <scope>NUCLEOTIDE SEQUENCE [LARGE SCALE GENOMIC DNA]</scope>
    <source>
        <strain evidence="1 2">HDW15C</strain>
    </source>
</reference>
<protein>
    <submittedName>
        <fullName evidence="1">DUF1489 family protein</fullName>
    </submittedName>
</protein>
<organism evidence="1 2">
    <name type="scientific">Sphingomonas sinipercae</name>
    <dbReference type="NCBI Taxonomy" id="2714944"/>
    <lineage>
        <taxon>Bacteria</taxon>
        <taxon>Pseudomonadati</taxon>
        <taxon>Pseudomonadota</taxon>
        <taxon>Alphaproteobacteria</taxon>
        <taxon>Sphingomonadales</taxon>
        <taxon>Sphingomonadaceae</taxon>
        <taxon>Sphingomonas</taxon>
    </lineage>
</organism>
<dbReference type="EMBL" id="CP049871">
    <property type="protein sequence ID" value="QIL01690.1"/>
    <property type="molecule type" value="Genomic_DNA"/>
</dbReference>
<dbReference type="InterPro" id="IPR008320">
    <property type="entry name" value="UCP032025"/>
</dbReference>